<dbReference type="AlphaFoldDB" id="A0A0H5Q6U5"/>
<protein>
    <submittedName>
        <fullName evidence="1">Uncharacterized protein</fullName>
    </submittedName>
</protein>
<sequence>MSLSDHEYVNFSQDYELNHHLKEVGKRQTESNRSELKRMGNELKLILGVTFLTHKAFRAYINERLNRLE</sequence>
<reference evidence="1" key="2">
    <citation type="submission" date="2015-07" db="EMBL/GenBank/DDBJ databases">
        <title>Plasmids, circular viruses and viroids from rat gut.</title>
        <authorList>
            <person name="Jorgensen T.J."/>
            <person name="Hansen M.A."/>
            <person name="Xu Z."/>
            <person name="Tabak M.A."/>
            <person name="Sorensen S.J."/>
            <person name="Hansen L.H."/>
        </authorList>
    </citation>
    <scope>NUCLEOTIDE SEQUENCE</scope>
    <source>
        <strain evidence="1">RGFK1670</strain>
    </source>
</reference>
<proteinExistence type="predicted"/>
<dbReference type="EMBL" id="LN854174">
    <property type="protein sequence ID" value="CRY97638.1"/>
    <property type="molecule type" value="Genomic_DNA"/>
</dbReference>
<organism evidence="1">
    <name type="scientific">uncultured prokaryote</name>
    <dbReference type="NCBI Taxonomy" id="198431"/>
    <lineage>
        <taxon>unclassified sequences</taxon>
        <taxon>environmental samples</taxon>
    </lineage>
</organism>
<reference evidence="1" key="1">
    <citation type="submission" date="2015-06" db="EMBL/GenBank/DDBJ databases">
        <authorList>
            <person name="Joergensen T."/>
        </authorList>
    </citation>
    <scope>NUCLEOTIDE SEQUENCE</scope>
    <source>
        <strain evidence="1">RGFK1670</strain>
    </source>
</reference>
<accession>A0A0H5Q6U5</accession>
<name>A0A0H5Q6U5_9ZZZZ</name>
<evidence type="ECO:0000313" key="1">
    <source>
        <dbReference type="EMBL" id="CRY97638.1"/>
    </source>
</evidence>